<evidence type="ECO:0000313" key="2">
    <source>
        <dbReference type="EMBL" id="MEL5986807.1"/>
    </source>
</evidence>
<proteinExistence type="predicted"/>
<evidence type="ECO:0000256" key="1">
    <source>
        <dbReference type="SAM" id="Phobius"/>
    </source>
</evidence>
<feature type="transmembrane region" description="Helical" evidence="1">
    <location>
        <begin position="12"/>
        <end position="35"/>
    </location>
</feature>
<feature type="transmembrane region" description="Helical" evidence="1">
    <location>
        <begin position="163"/>
        <end position="180"/>
    </location>
</feature>
<name>A0ABU9LH03_9BACL</name>
<accession>A0ABU9LH03</accession>
<feature type="transmembrane region" description="Helical" evidence="1">
    <location>
        <begin position="109"/>
        <end position="127"/>
    </location>
</feature>
<gene>
    <name evidence="2" type="ORF">AAF454_00060</name>
</gene>
<keyword evidence="3" id="KW-1185">Reference proteome</keyword>
<protein>
    <submittedName>
        <fullName evidence="2">Uncharacterized protein</fullName>
    </submittedName>
</protein>
<keyword evidence="1" id="KW-0472">Membrane</keyword>
<sequence length="209" mass="24906">MQNNMWYTIFNLSLPATSLAVLGAMSITILFLFILKRRKWIDSFLNYFVLFILVWKFSYVLTNWQEVMNYPLSIIYFDGGTFGIALAAIILFIYSVLRVKSEKDTIQQQSFYWLSMYSSSQFLYALLNDGVLWLTILIVFFNLVILILILWQRSFEKIDRFALRMTLIYLLFTLLVEPLGFQQPKLWMILTFIVYAAWYQFKMKRSELS</sequence>
<reference evidence="2 3" key="1">
    <citation type="submission" date="2024-04" db="EMBL/GenBank/DDBJ databases">
        <authorList>
            <person name="Wu Y.S."/>
            <person name="Zhang L."/>
        </authorList>
    </citation>
    <scope>NUCLEOTIDE SEQUENCE [LARGE SCALE GENOMIC DNA]</scope>
    <source>
        <strain evidence="2 3">KG-01</strain>
    </source>
</reference>
<feature type="transmembrane region" description="Helical" evidence="1">
    <location>
        <begin position="186"/>
        <end position="201"/>
    </location>
</feature>
<dbReference type="RefSeq" id="WP_087682331.1">
    <property type="nucleotide sequence ID" value="NZ_JBBCRB010000001.1"/>
</dbReference>
<feature type="transmembrane region" description="Helical" evidence="1">
    <location>
        <begin position="133"/>
        <end position="151"/>
    </location>
</feature>
<dbReference type="Proteomes" id="UP001398420">
    <property type="component" value="Unassembled WGS sequence"/>
</dbReference>
<comment type="caution">
    <text evidence="2">The sequence shown here is derived from an EMBL/GenBank/DDBJ whole genome shotgun (WGS) entry which is preliminary data.</text>
</comment>
<keyword evidence="1" id="KW-0812">Transmembrane</keyword>
<organism evidence="2 3">
    <name type="scientific">Kurthia gibsonii</name>
    <dbReference type="NCBI Taxonomy" id="33946"/>
    <lineage>
        <taxon>Bacteria</taxon>
        <taxon>Bacillati</taxon>
        <taxon>Bacillota</taxon>
        <taxon>Bacilli</taxon>
        <taxon>Bacillales</taxon>
        <taxon>Caryophanaceae</taxon>
        <taxon>Kurthia</taxon>
    </lineage>
</organism>
<feature type="transmembrane region" description="Helical" evidence="1">
    <location>
        <begin position="74"/>
        <end position="97"/>
    </location>
</feature>
<keyword evidence="1" id="KW-1133">Transmembrane helix</keyword>
<evidence type="ECO:0000313" key="3">
    <source>
        <dbReference type="Proteomes" id="UP001398420"/>
    </source>
</evidence>
<feature type="transmembrane region" description="Helical" evidence="1">
    <location>
        <begin position="44"/>
        <end position="62"/>
    </location>
</feature>
<dbReference type="EMBL" id="JBCEWA010000001">
    <property type="protein sequence ID" value="MEL5986807.1"/>
    <property type="molecule type" value="Genomic_DNA"/>
</dbReference>